<keyword evidence="1" id="KW-1133">Transmembrane helix</keyword>
<evidence type="ECO:0000313" key="3">
    <source>
        <dbReference type="EnsemblMetazoa" id="BGLB027349-PA"/>
    </source>
</evidence>
<feature type="chain" id="PRO_5014285068" description="EMI domain-containing protein" evidence="2">
    <location>
        <begin position="22"/>
        <end position="330"/>
    </location>
</feature>
<dbReference type="VEuPathDB" id="VectorBase:BGLAX_038189"/>
<dbReference type="AlphaFoldDB" id="A0A2C9L5M7"/>
<dbReference type="EnsemblMetazoa" id="BGLB027349-RA">
    <property type="protein sequence ID" value="BGLB027349-PA"/>
    <property type="gene ID" value="BGLB027349"/>
</dbReference>
<accession>A0A2C9L5M7</accession>
<keyword evidence="2" id="KW-0732">Signal</keyword>
<evidence type="ECO:0000256" key="1">
    <source>
        <dbReference type="SAM" id="Phobius"/>
    </source>
</evidence>
<keyword evidence="1" id="KW-0472">Membrane</keyword>
<sequence length="330" mass="36628">MNDRFVILLLQTSILIKICVQSQRASMKLNNSTESKKYVSITLSNNNALLFYKCMGYSANCTLLATHSENETYNVNTVVLGSPYKSSCPQYECRFKHLISFEKYQNYSYTHKVLCELNSTKNGCTCENATFIINWQTKDEHFKSDDVAVLSANTTDCSSYKTSVNLINAMNTSDGEDDPPKSKSYNTTVVAMSVTAVLISTILLVICVIKNKTFFRSIKNDLINRVLQSNAGNRQAEGEKERGLTSPSPNQCSGAEVNNVYSCLREEVKTLQHEYECLPISNVERSKSVVVDPLPNSMSTLVDTNVRVNAIEINSLTSGATGVYSLAKVV</sequence>
<keyword evidence="1" id="KW-0812">Transmembrane</keyword>
<protein>
    <recommendedName>
        <fullName evidence="5">EMI domain-containing protein</fullName>
    </recommendedName>
</protein>
<dbReference type="EnsemblMetazoa" id="BGLB027349-RB">
    <property type="protein sequence ID" value="BGLB027349-PB"/>
    <property type="gene ID" value="BGLB027349"/>
</dbReference>
<reference evidence="3" key="1">
    <citation type="submission" date="2020-05" db="UniProtKB">
        <authorList>
            <consortium name="EnsemblMetazoa"/>
        </authorList>
    </citation>
    <scope>IDENTIFICATION</scope>
    <source>
        <strain evidence="3">BB02</strain>
    </source>
</reference>
<proteinExistence type="predicted"/>
<organism evidence="3 4">
    <name type="scientific">Biomphalaria glabrata</name>
    <name type="common">Bloodfluke planorb</name>
    <name type="synonym">Freshwater snail</name>
    <dbReference type="NCBI Taxonomy" id="6526"/>
    <lineage>
        <taxon>Eukaryota</taxon>
        <taxon>Metazoa</taxon>
        <taxon>Spiralia</taxon>
        <taxon>Lophotrochozoa</taxon>
        <taxon>Mollusca</taxon>
        <taxon>Gastropoda</taxon>
        <taxon>Heterobranchia</taxon>
        <taxon>Euthyneura</taxon>
        <taxon>Panpulmonata</taxon>
        <taxon>Hygrophila</taxon>
        <taxon>Lymnaeoidea</taxon>
        <taxon>Planorbidae</taxon>
        <taxon>Biomphalaria</taxon>
    </lineage>
</organism>
<dbReference type="KEGG" id="bgt:106076223"/>
<dbReference type="VEuPathDB" id="VectorBase:BGLB027349"/>
<feature type="signal peptide" evidence="2">
    <location>
        <begin position="1"/>
        <end position="21"/>
    </location>
</feature>
<gene>
    <name evidence="3" type="primary">106076223</name>
</gene>
<feature type="transmembrane region" description="Helical" evidence="1">
    <location>
        <begin position="189"/>
        <end position="209"/>
    </location>
</feature>
<evidence type="ECO:0000313" key="4">
    <source>
        <dbReference type="Proteomes" id="UP000076420"/>
    </source>
</evidence>
<dbReference type="Proteomes" id="UP000076420">
    <property type="component" value="Unassembled WGS sequence"/>
</dbReference>
<name>A0A2C9L5M7_BIOGL</name>
<evidence type="ECO:0008006" key="5">
    <source>
        <dbReference type="Google" id="ProtNLM"/>
    </source>
</evidence>
<evidence type="ECO:0000256" key="2">
    <source>
        <dbReference type="SAM" id="SignalP"/>
    </source>
</evidence>